<keyword evidence="2" id="KW-1185">Reference proteome</keyword>
<protein>
    <submittedName>
        <fullName evidence="1">Uncharacterized protein</fullName>
    </submittedName>
</protein>
<reference evidence="1" key="1">
    <citation type="submission" date="2021-01" db="EMBL/GenBank/DDBJ databases">
        <authorList>
            <consortium name="Genoscope - CEA"/>
            <person name="William W."/>
        </authorList>
    </citation>
    <scope>NUCLEOTIDE SEQUENCE</scope>
</reference>
<accession>A0A8S1RT18</accession>
<evidence type="ECO:0000313" key="1">
    <source>
        <dbReference type="EMBL" id="CAD8130352.1"/>
    </source>
</evidence>
<comment type="caution">
    <text evidence="1">The sequence shown here is derived from an EMBL/GenBank/DDBJ whole genome shotgun (WGS) entry which is preliminary data.</text>
</comment>
<name>A0A8S1RT18_9CILI</name>
<dbReference type="EMBL" id="CAJJDN010000280">
    <property type="protein sequence ID" value="CAD8130352.1"/>
    <property type="molecule type" value="Genomic_DNA"/>
</dbReference>
<sequence>MFNCINEKLQNNFCQQIDDNAQKNFQSENLAQNDVDFCKNDRIITEIEKFYIQKPKGSNSICNKYLEFEGDNQKINQTKAKYLQDILIDKKDLTKQSSQLISSQKVHKFEQNII</sequence>
<dbReference type="Proteomes" id="UP000692954">
    <property type="component" value="Unassembled WGS sequence"/>
</dbReference>
<gene>
    <name evidence="1" type="ORF">PSON_ATCC_30995.1.T2800010</name>
</gene>
<proteinExistence type="predicted"/>
<dbReference type="AlphaFoldDB" id="A0A8S1RT18"/>
<organism evidence="1 2">
    <name type="scientific">Paramecium sonneborni</name>
    <dbReference type="NCBI Taxonomy" id="65129"/>
    <lineage>
        <taxon>Eukaryota</taxon>
        <taxon>Sar</taxon>
        <taxon>Alveolata</taxon>
        <taxon>Ciliophora</taxon>
        <taxon>Intramacronucleata</taxon>
        <taxon>Oligohymenophorea</taxon>
        <taxon>Peniculida</taxon>
        <taxon>Parameciidae</taxon>
        <taxon>Paramecium</taxon>
    </lineage>
</organism>
<evidence type="ECO:0000313" key="2">
    <source>
        <dbReference type="Proteomes" id="UP000692954"/>
    </source>
</evidence>